<dbReference type="RefSeq" id="WP_061164093.1">
    <property type="nucleotide sequence ID" value="NZ_FCOI02000033.1"/>
</dbReference>
<gene>
    <name evidence="7" type="ORF">AWB76_06469</name>
</gene>
<dbReference type="EMBL" id="FCOI02000033">
    <property type="protein sequence ID" value="SAK89656.1"/>
    <property type="molecule type" value="Genomic_DNA"/>
</dbReference>
<evidence type="ECO:0000256" key="3">
    <source>
        <dbReference type="ARBA" id="ARBA00022692"/>
    </source>
</evidence>
<dbReference type="OrthoDB" id="9780088at2"/>
<keyword evidence="8" id="KW-1185">Reference proteome</keyword>
<name>A0A158D614_9BURK</name>
<feature type="transmembrane region" description="Helical" evidence="6">
    <location>
        <begin position="187"/>
        <end position="208"/>
    </location>
</feature>
<feature type="transmembrane region" description="Helical" evidence="6">
    <location>
        <begin position="156"/>
        <end position="175"/>
    </location>
</feature>
<dbReference type="CDD" id="cd11484">
    <property type="entry name" value="SLC-NCS1sbd_CobB-like"/>
    <property type="match status" value="1"/>
</dbReference>
<dbReference type="InterPro" id="IPR001248">
    <property type="entry name" value="Pur-cyt_permease"/>
</dbReference>
<evidence type="ECO:0000256" key="1">
    <source>
        <dbReference type="ARBA" id="ARBA00004141"/>
    </source>
</evidence>
<sequence length="420" mass="43556">MNKPNESRGSAATGTAPGYRIAMILLGIAVTPVLLSSSSLGNQMSNGDLVKVVGIGSLILAILASITISVGEKARLPTYGIVKYPFGEKGAVAINVLLAISLFGWIAVTANMFGHSVADLLAQHGVNVPAPLLVAIGCVIFVASTAFGFEVLGKVAQFAVPVIALMLCYIVRVALTGQAPAVDMVTGMPMGVAVSTVVGTIVVLVATLPDFGSFTHNRKHAVGGALLAFLVAYPLLYWAGATPSVLTGKNSLLAAMAVFGATLPAALMLIFATVTGNAGNMFQGTLVTSTLITRFPKWQITVALGVLAAIVGSMNIMSWFIPFLLFLGIATPPVAGIYIADFVMYRRAGYDAAALAREPQVKFMTFVAWILGSLTGFATVRGMFTVTSIPSLDSILVACIGYMILSRIAPASGTVKPSGH</sequence>
<evidence type="ECO:0000256" key="4">
    <source>
        <dbReference type="ARBA" id="ARBA00022989"/>
    </source>
</evidence>
<feature type="transmembrane region" description="Helical" evidence="6">
    <location>
        <begin position="130"/>
        <end position="149"/>
    </location>
</feature>
<reference evidence="8" key="1">
    <citation type="submission" date="2016-01" db="EMBL/GenBank/DDBJ databases">
        <authorList>
            <person name="Peeters Charlotte."/>
        </authorList>
    </citation>
    <scope>NUCLEOTIDE SEQUENCE [LARGE SCALE GENOMIC DNA]</scope>
</reference>
<evidence type="ECO:0000256" key="2">
    <source>
        <dbReference type="ARBA" id="ARBA00008974"/>
    </source>
</evidence>
<proteinExistence type="inferred from homology"/>
<feature type="transmembrane region" description="Helical" evidence="6">
    <location>
        <begin position="92"/>
        <end position="110"/>
    </location>
</feature>
<keyword evidence="3 6" id="KW-0812">Transmembrane</keyword>
<dbReference type="AlphaFoldDB" id="A0A158D614"/>
<feature type="transmembrane region" description="Helical" evidence="6">
    <location>
        <begin position="295"/>
        <end position="313"/>
    </location>
</feature>
<feature type="transmembrane region" description="Helical" evidence="6">
    <location>
        <begin position="252"/>
        <end position="274"/>
    </location>
</feature>
<dbReference type="Gene3D" id="1.10.4160.10">
    <property type="entry name" value="Hydantoin permease"/>
    <property type="match status" value="1"/>
</dbReference>
<feature type="transmembrane region" description="Helical" evidence="6">
    <location>
        <begin position="319"/>
        <end position="340"/>
    </location>
</feature>
<keyword evidence="4 6" id="KW-1133">Transmembrane helix</keyword>
<organism evidence="7 8">
    <name type="scientific">Caballeronia temeraria</name>
    <dbReference type="NCBI Taxonomy" id="1777137"/>
    <lineage>
        <taxon>Bacteria</taxon>
        <taxon>Pseudomonadati</taxon>
        <taxon>Pseudomonadota</taxon>
        <taxon>Betaproteobacteria</taxon>
        <taxon>Burkholderiales</taxon>
        <taxon>Burkholderiaceae</taxon>
        <taxon>Caballeronia</taxon>
    </lineage>
</organism>
<evidence type="ECO:0000313" key="7">
    <source>
        <dbReference type="EMBL" id="SAK89656.1"/>
    </source>
</evidence>
<feature type="transmembrane region" description="Helical" evidence="6">
    <location>
        <begin position="52"/>
        <end position="71"/>
    </location>
</feature>
<dbReference type="GO" id="GO:0015209">
    <property type="term" value="F:cytosine transmembrane transporter activity"/>
    <property type="evidence" value="ECO:0007669"/>
    <property type="project" value="InterPro"/>
</dbReference>
<dbReference type="PANTHER" id="PTHR30569:SF0">
    <property type="entry name" value="CYTOSINE PERMEASE"/>
    <property type="match status" value="1"/>
</dbReference>
<feature type="transmembrane region" description="Helical" evidence="6">
    <location>
        <begin position="21"/>
        <end position="40"/>
    </location>
</feature>
<comment type="subcellular location">
    <subcellularLocation>
        <location evidence="1">Membrane</location>
        <topology evidence="1">Multi-pass membrane protein</topology>
    </subcellularLocation>
</comment>
<dbReference type="PANTHER" id="PTHR30569">
    <property type="entry name" value="CYTOSINE TRANSPORTER CODB"/>
    <property type="match status" value="1"/>
</dbReference>
<evidence type="ECO:0000256" key="5">
    <source>
        <dbReference type="ARBA" id="ARBA00023136"/>
    </source>
</evidence>
<dbReference type="InterPro" id="IPR030191">
    <property type="entry name" value="CodB"/>
</dbReference>
<protein>
    <submittedName>
        <fullName evidence="7">Cytosine permease</fullName>
    </submittedName>
</protein>
<feature type="transmembrane region" description="Helical" evidence="6">
    <location>
        <begin position="361"/>
        <end position="380"/>
    </location>
</feature>
<dbReference type="Pfam" id="PF02133">
    <property type="entry name" value="Transp_cyt_pur"/>
    <property type="match status" value="1"/>
</dbReference>
<accession>A0A158D614</accession>
<evidence type="ECO:0000313" key="8">
    <source>
        <dbReference type="Proteomes" id="UP000054624"/>
    </source>
</evidence>
<evidence type="ECO:0000256" key="6">
    <source>
        <dbReference type="SAM" id="Phobius"/>
    </source>
</evidence>
<feature type="transmembrane region" description="Helical" evidence="6">
    <location>
        <begin position="220"/>
        <end position="240"/>
    </location>
</feature>
<dbReference type="Proteomes" id="UP000054624">
    <property type="component" value="Unassembled WGS sequence"/>
</dbReference>
<dbReference type="GO" id="GO:0005886">
    <property type="term" value="C:plasma membrane"/>
    <property type="evidence" value="ECO:0007669"/>
    <property type="project" value="TreeGrafter"/>
</dbReference>
<keyword evidence="5 6" id="KW-0472">Membrane</keyword>
<dbReference type="STRING" id="1777137.AWB76_06469"/>
<comment type="similarity">
    <text evidence="2">Belongs to the purine-cytosine permease (2.A.39) family.</text>
</comment>